<keyword evidence="3" id="KW-1185">Reference proteome</keyword>
<feature type="transmembrane region" description="Helical" evidence="1">
    <location>
        <begin position="6"/>
        <end position="30"/>
    </location>
</feature>
<evidence type="ECO:0000313" key="2">
    <source>
        <dbReference type="EMBL" id="KGX88263.1"/>
    </source>
</evidence>
<keyword evidence="1" id="KW-0472">Membrane</keyword>
<organism evidence="2 3">
    <name type="scientific">Pontibacillus litoralis JSM 072002</name>
    <dbReference type="NCBI Taxonomy" id="1385512"/>
    <lineage>
        <taxon>Bacteria</taxon>
        <taxon>Bacillati</taxon>
        <taxon>Bacillota</taxon>
        <taxon>Bacilli</taxon>
        <taxon>Bacillales</taxon>
        <taxon>Bacillaceae</taxon>
        <taxon>Pontibacillus</taxon>
    </lineage>
</organism>
<keyword evidence="1" id="KW-1133">Transmembrane helix</keyword>
<accession>A0A0A5GAN9</accession>
<gene>
    <name evidence="2" type="ORF">N784_10545</name>
</gene>
<dbReference type="Proteomes" id="UP000030401">
    <property type="component" value="Unassembled WGS sequence"/>
</dbReference>
<evidence type="ECO:0000256" key="1">
    <source>
        <dbReference type="SAM" id="Phobius"/>
    </source>
</evidence>
<dbReference type="AlphaFoldDB" id="A0A0A5GAN9"/>
<reference evidence="2 3" key="1">
    <citation type="submission" date="2013-08" db="EMBL/GenBank/DDBJ databases">
        <authorList>
            <person name="Huang J."/>
            <person name="Wang G."/>
        </authorList>
    </citation>
    <scope>NUCLEOTIDE SEQUENCE [LARGE SCALE GENOMIC DNA]</scope>
    <source>
        <strain evidence="2 3">JSM 072002</strain>
    </source>
</reference>
<dbReference type="EMBL" id="AVPG01000003">
    <property type="protein sequence ID" value="KGX88263.1"/>
    <property type="molecule type" value="Genomic_DNA"/>
</dbReference>
<protein>
    <submittedName>
        <fullName evidence="2">Uncharacterized protein</fullName>
    </submittedName>
</protein>
<keyword evidence="1" id="KW-0812">Transmembrane</keyword>
<sequence>MSSIGIFLIIVDFSFTSFLVFLIGPIPILINETLSLNSPIYGRLGGYRVDGLVLSIRDDHYYGGWGQCYATGEEIECIKEVCKGKDRGESI</sequence>
<evidence type="ECO:0000313" key="3">
    <source>
        <dbReference type="Proteomes" id="UP000030401"/>
    </source>
</evidence>
<proteinExistence type="predicted"/>
<name>A0A0A5GAN9_9BACI</name>
<comment type="caution">
    <text evidence="2">The sequence shown here is derived from an EMBL/GenBank/DDBJ whole genome shotgun (WGS) entry which is preliminary data.</text>
</comment>
<dbReference type="STRING" id="1385512.N784_10545"/>